<dbReference type="EMBL" id="CP000111">
    <property type="protein sequence ID" value="ABB50383.1"/>
    <property type="molecule type" value="Genomic_DNA"/>
</dbReference>
<dbReference type="CDD" id="cd00712">
    <property type="entry name" value="AsnB"/>
    <property type="match status" value="1"/>
</dbReference>
<organism evidence="13 14">
    <name type="scientific">Prochlorococcus marinus (strain MIT 9312)</name>
    <dbReference type="NCBI Taxonomy" id="74546"/>
    <lineage>
        <taxon>Bacteria</taxon>
        <taxon>Bacillati</taxon>
        <taxon>Cyanobacteriota</taxon>
        <taxon>Cyanophyceae</taxon>
        <taxon>Synechococcales</taxon>
        <taxon>Prochlorococcaceae</taxon>
        <taxon>Prochlorococcus</taxon>
    </lineage>
</organism>
<proteinExistence type="inferred from homology"/>
<keyword evidence="7 9" id="KW-0315">Glutamine amidotransferase</keyword>
<dbReference type="NCBIfam" id="TIGR01536">
    <property type="entry name" value="asn_synth_AEB"/>
    <property type="match status" value="1"/>
</dbReference>
<sequence length="622" mass="72765">MCGITGIISFQSSIDPQNIHNMNETLMHRGPDHRDIWINEYSTVFLGHTRLSILDLSDNGNQPFHSKDGRFHLTFNGEIYNYKNLKDYLKTNGISNFKSNSDTEVLIELIALRGITNASKMLNGMFAFAVWDSLEKKIHLVRDRFGEKPLFYTLQKDTLYFGSEIKSILKIPTISKIINKEALSHYLRFNYIKNPLTIYKDIYKLEPGHILSIDQNITYKKYSYKNKNKKTIKLANQKEAEDLLQNQIIKSCLSRTISDVPIACFLSGGIDSSLVTSIIQRNSKQRIKTFTIGFDDQSIDESNYAEKIANFLGTDHTTINIEEKELLNNIDLQSEIYGEPFADQSSIATNILCKYASRDVKVCLSGDGGDEMFIGYDRYYKVNQLRLFLKAIKFYKKFKTIDRILEVLIHKIESNKNFSIKIDKIIKLISLLSDANDDNIYEKFNSLYRDQYFPLTPQNNQKHYIYKDLKNIQEMCEYDFETYLPDCILTKVDRASMHNSLEVRAPFLDHEIPEIIDSINPTYKKKLLNRKFILKKLLNKYLPKNIYERPKKGFSAPLNNWIKGPLKELTLDYLSIESLKKHNLLDIDIIERIKYEHYSGIRSWHNQIWNLLIFQQWYNKNF</sequence>
<dbReference type="InterPro" id="IPR051786">
    <property type="entry name" value="ASN_synthetase/amidase"/>
</dbReference>
<reference evidence="14" key="1">
    <citation type="submission" date="2005-07" db="EMBL/GenBank/DDBJ databases">
        <title>Complete sequence of Prochlorococcus marinus str. MIT 9312.</title>
        <authorList>
            <consortium name="US DOE Joint Genome Institute"/>
            <person name="Copeland A."/>
            <person name="Lucas S."/>
            <person name="Lapidus A."/>
            <person name="Barry K."/>
            <person name="Detter J.C."/>
            <person name="Glavina T."/>
            <person name="Hammon N."/>
            <person name="Israni S."/>
            <person name="Pitluck S."/>
            <person name="Thiel J."/>
            <person name="Schmutz J."/>
            <person name="Larimer F."/>
            <person name="Land M."/>
            <person name="Kyrpides N."/>
            <person name="Lykidis A."/>
            <person name="Richardson P."/>
        </authorList>
    </citation>
    <scope>NUCLEOTIDE SEQUENCE [LARGE SCALE GENOMIC DNA]</scope>
    <source>
        <strain evidence="14">MIT 9312</strain>
    </source>
</reference>
<keyword evidence="13" id="KW-0436">Ligase</keyword>
<dbReference type="PROSITE" id="PS51278">
    <property type="entry name" value="GATASE_TYPE_2"/>
    <property type="match status" value="1"/>
</dbReference>
<feature type="site" description="Important for beta-aspartyl-AMP intermediate formation" evidence="11">
    <location>
        <position position="367"/>
    </location>
</feature>
<evidence type="ECO:0000256" key="7">
    <source>
        <dbReference type="ARBA" id="ARBA00022962"/>
    </source>
</evidence>
<comment type="similarity">
    <text evidence="2">Belongs to the asparagine synthetase family.</text>
</comment>
<dbReference type="PANTHER" id="PTHR43284:SF1">
    <property type="entry name" value="ASPARAGINE SYNTHETASE"/>
    <property type="match status" value="1"/>
</dbReference>
<dbReference type="OrthoDB" id="9763290at2"/>
<evidence type="ECO:0000256" key="9">
    <source>
        <dbReference type="PIRSR" id="PIRSR001589-1"/>
    </source>
</evidence>
<feature type="domain" description="Glutamine amidotransferase type-2" evidence="12">
    <location>
        <begin position="2"/>
        <end position="216"/>
    </location>
</feature>
<dbReference type="PANTHER" id="PTHR43284">
    <property type="entry name" value="ASPARAGINE SYNTHETASE (GLUTAMINE-HYDROLYZING)"/>
    <property type="match status" value="1"/>
</dbReference>
<dbReference type="GO" id="GO:0006529">
    <property type="term" value="P:asparagine biosynthetic process"/>
    <property type="evidence" value="ECO:0007669"/>
    <property type="project" value="UniProtKB-KW"/>
</dbReference>
<dbReference type="Pfam" id="PF13537">
    <property type="entry name" value="GATase_7"/>
    <property type="match status" value="1"/>
</dbReference>
<feature type="binding site" evidence="10">
    <location>
        <position position="102"/>
    </location>
    <ligand>
        <name>L-glutamine</name>
        <dbReference type="ChEBI" id="CHEBI:58359"/>
    </ligand>
</feature>
<feature type="binding site" evidence="10">
    <location>
        <position position="292"/>
    </location>
    <ligand>
        <name>ATP</name>
        <dbReference type="ChEBI" id="CHEBI:30616"/>
    </ligand>
</feature>
<dbReference type="CDD" id="cd01991">
    <property type="entry name" value="Asn_synthase_B_C"/>
    <property type="match status" value="1"/>
</dbReference>
<dbReference type="InterPro" id="IPR001962">
    <property type="entry name" value="Asn_synthase"/>
</dbReference>
<dbReference type="PIRSF" id="PIRSF001589">
    <property type="entry name" value="Asn_synthetase_glu-h"/>
    <property type="match status" value="1"/>
</dbReference>
<evidence type="ECO:0000256" key="4">
    <source>
        <dbReference type="ARBA" id="ARBA00022741"/>
    </source>
</evidence>
<dbReference type="HOGENOM" id="CLU_014658_3_1_3"/>
<feature type="active site" description="For GATase activity" evidence="9">
    <location>
        <position position="2"/>
    </location>
</feature>
<feature type="binding site" evidence="10">
    <location>
        <begin position="365"/>
        <end position="366"/>
    </location>
    <ligand>
        <name>ATP</name>
        <dbReference type="ChEBI" id="CHEBI:30616"/>
    </ligand>
</feature>
<dbReference type="InterPro" id="IPR029055">
    <property type="entry name" value="Ntn_hydrolases_N"/>
</dbReference>
<dbReference type="STRING" id="74546.PMT9312_1324"/>
<evidence type="ECO:0000256" key="10">
    <source>
        <dbReference type="PIRSR" id="PIRSR001589-2"/>
    </source>
</evidence>
<dbReference type="InterPro" id="IPR014729">
    <property type="entry name" value="Rossmann-like_a/b/a_fold"/>
</dbReference>
<dbReference type="RefSeq" id="WP_011376869.1">
    <property type="nucleotide sequence ID" value="NC_007577.1"/>
</dbReference>
<keyword evidence="4 10" id="KW-0547">Nucleotide-binding</keyword>
<keyword evidence="9" id="KW-0028">Amino-acid biosynthesis</keyword>
<dbReference type="AlphaFoldDB" id="Q319R2"/>
<dbReference type="SUPFAM" id="SSF56235">
    <property type="entry name" value="N-terminal nucleophile aminohydrolases (Ntn hydrolases)"/>
    <property type="match status" value="1"/>
</dbReference>
<dbReference type="InterPro" id="IPR017932">
    <property type="entry name" value="GATase_2_dom"/>
</dbReference>
<keyword evidence="6 9" id="KW-0061">Asparagine biosynthesis</keyword>
<comment type="pathway">
    <text evidence="1">Amino-acid biosynthesis; L-asparagine biosynthesis; L-asparagine from L-aspartate (L-Gln route): step 1/1.</text>
</comment>
<dbReference type="Proteomes" id="UP000002715">
    <property type="component" value="Chromosome"/>
</dbReference>
<evidence type="ECO:0000256" key="3">
    <source>
        <dbReference type="ARBA" id="ARBA00012737"/>
    </source>
</evidence>
<evidence type="ECO:0000256" key="1">
    <source>
        <dbReference type="ARBA" id="ARBA00005187"/>
    </source>
</evidence>
<dbReference type="GO" id="GO:0005524">
    <property type="term" value="F:ATP binding"/>
    <property type="evidence" value="ECO:0007669"/>
    <property type="project" value="UniProtKB-KW"/>
</dbReference>
<evidence type="ECO:0000313" key="14">
    <source>
        <dbReference type="Proteomes" id="UP000002715"/>
    </source>
</evidence>
<dbReference type="EC" id="6.3.5.4" evidence="3"/>
<name>Q319R2_PROM9</name>
<dbReference type="InterPro" id="IPR006426">
    <property type="entry name" value="Asn_synth_AEB"/>
</dbReference>
<dbReference type="Pfam" id="PF00733">
    <property type="entry name" value="Asn_synthase"/>
    <property type="match status" value="1"/>
</dbReference>
<dbReference type="GO" id="GO:0005829">
    <property type="term" value="C:cytosol"/>
    <property type="evidence" value="ECO:0007669"/>
    <property type="project" value="TreeGrafter"/>
</dbReference>
<dbReference type="GO" id="GO:0004066">
    <property type="term" value="F:asparagine synthase (glutamine-hydrolyzing) activity"/>
    <property type="evidence" value="ECO:0007669"/>
    <property type="project" value="UniProtKB-EC"/>
</dbReference>
<dbReference type="SUPFAM" id="SSF52402">
    <property type="entry name" value="Adenine nucleotide alpha hydrolases-like"/>
    <property type="match status" value="1"/>
</dbReference>
<comment type="catalytic activity">
    <reaction evidence="8">
        <text>L-aspartate + L-glutamine + ATP + H2O = L-asparagine + L-glutamate + AMP + diphosphate + H(+)</text>
        <dbReference type="Rhea" id="RHEA:12228"/>
        <dbReference type="ChEBI" id="CHEBI:15377"/>
        <dbReference type="ChEBI" id="CHEBI:15378"/>
        <dbReference type="ChEBI" id="CHEBI:29985"/>
        <dbReference type="ChEBI" id="CHEBI:29991"/>
        <dbReference type="ChEBI" id="CHEBI:30616"/>
        <dbReference type="ChEBI" id="CHEBI:33019"/>
        <dbReference type="ChEBI" id="CHEBI:58048"/>
        <dbReference type="ChEBI" id="CHEBI:58359"/>
        <dbReference type="ChEBI" id="CHEBI:456215"/>
        <dbReference type="EC" id="6.3.5.4"/>
    </reaction>
</comment>
<evidence type="ECO:0000259" key="12">
    <source>
        <dbReference type="PROSITE" id="PS51278"/>
    </source>
</evidence>
<evidence type="ECO:0000256" key="8">
    <source>
        <dbReference type="ARBA" id="ARBA00048741"/>
    </source>
</evidence>
<evidence type="ECO:0000256" key="6">
    <source>
        <dbReference type="ARBA" id="ARBA00022888"/>
    </source>
</evidence>
<dbReference type="eggNOG" id="COG0367">
    <property type="taxonomic scope" value="Bacteria"/>
</dbReference>
<evidence type="ECO:0000256" key="5">
    <source>
        <dbReference type="ARBA" id="ARBA00022840"/>
    </source>
</evidence>
<dbReference type="Gene3D" id="3.60.20.10">
    <property type="entry name" value="Glutamine Phosphoribosylpyrophosphate, subunit 1, domain 1"/>
    <property type="match status" value="1"/>
</dbReference>
<accession>Q319R2</accession>
<dbReference type="InterPro" id="IPR033738">
    <property type="entry name" value="AsnB_N"/>
</dbReference>
<evidence type="ECO:0000313" key="13">
    <source>
        <dbReference type="EMBL" id="ABB50383.1"/>
    </source>
</evidence>
<protein>
    <recommendedName>
        <fullName evidence="3">asparagine synthase (glutamine-hydrolyzing)</fullName>
        <ecNumber evidence="3">6.3.5.4</ecNumber>
    </recommendedName>
</protein>
<evidence type="ECO:0000256" key="2">
    <source>
        <dbReference type="ARBA" id="ARBA00005752"/>
    </source>
</evidence>
<dbReference type="Gene3D" id="3.40.50.620">
    <property type="entry name" value="HUPs"/>
    <property type="match status" value="1"/>
</dbReference>
<keyword evidence="5 10" id="KW-0067">ATP-binding</keyword>
<evidence type="ECO:0000256" key="11">
    <source>
        <dbReference type="PIRSR" id="PIRSR001589-3"/>
    </source>
</evidence>
<dbReference type="KEGG" id="pmi:PMT9312_1324"/>
<gene>
    <name evidence="13" type="ordered locus">PMT9312_1324</name>
</gene>